<dbReference type="PANTHER" id="PTHR45947">
    <property type="entry name" value="SULFOQUINOVOSYL TRANSFERASE SQD2"/>
    <property type="match status" value="1"/>
</dbReference>
<dbReference type="CDD" id="cd03814">
    <property type="entry name" value="GT4-like"/>
    <property type="match status" value="1"/>
</dbReference>
<dbReference type="InterPro" id="IPR050194">
    <property type="entry name" value="Glycosyltransferase_grp1"/>
</dbReference>
<gene>
    <name evidence="3" type="ORF">TD95_002373</name>
</gene>
<keyword evidence="1" id="KW-0812">Transmembrane</keyword>
<accession>A0A0F4ZGG5</accession>
<keyword evidence="1" id="KW-0472">Membrane</keyword>
<dbReference type="InterPro" id="IPR028098">
    <property type="entry name" value="Glyco_trans_4-like_N"/>
</dbReference>
<evidence type="ECO:0000259" key="2">
    <source>
        <dbReference type="Pfam" id="PF13579"/>
    </source>
</evidence>
<proteinExistence type="predicted"/>
<dbReference type="Pfam" id="PF13579">
    <property type="entry name" value="Glyco_trans_4_4"/>
    <property type="match status" value="1"/>
</dbReference>
<evidence type="ECO:0000313" key="3">
    <source>
        <dbReference type="EMBL" id="KKA29305.1"/>
    </source>
</evidence>
<sequence>MNTLSSTEQTPLLGAGLETPLHDYNEFPHLLKGKRILLCTESFGPVNGVSRTTLMLVNHLRAQGANVAVVAPQTTQNTFTPLKGEADNQLEVRINGYPLPFNPELSIVYPVRISALIARTWGAEHKPDLIYLASPASLGFQIMLQVRQQPRAAQIPVICNFQTDLSGYCGILFPWPLSSMAMFTFDTVQSYLFRHDSVKTVFYPSRFVLRYLQRQGVQEEKMDVIRRGVNASLFRPSHRDEALRTRLAPNGEVILICISRLAGEKGFGFLADAAKELHRRSIPFVLYIVGGNRKPEVEQEIHKLFEPLQEVGRVVFAGFRMGDELAAAYASGDIFLHCSVTETFGLVVLEAMASGVPVVARDEGGPSDIITHGKDGYLVPPNDLSGFVHCVEHLITDKQHRQAMALACRETACNATWVKINNKVAWRMADVINQREAGCAFTPEREPLLFWDMLRHPIHALGLLFQRNGVRTGLGLRDAAANIAAHIRLGISLLVIFTFWAVTGVYLAFAEIVMWTRSWRPWIESAVCKAGSRGEA</sequence>
<dbReference type="OrthoDB" id="512920at2759"/>
<dbReference type="Proteomes" id="UP000033483">
    <property type="component" value="Unassembled WGS sequence"/>
</dbReference>
<feature type="domain" description="Glycosyltransferase subfamily 4-like N-terminal" evidence="2">
    <location>
        <begin position="47"/>
        <end position="228"/>
    </location>
</feature>
<dbReference type="AlphaFoldDB" id="A0A0F4ZGG5"/>
<dbReference type="PANTHER" id="PTHR45947:SF3">
    <property type="entry name" value="SULFOQUINOVOSYL TRANSFERASE SQD2"/>
    <property type="match status" value="1"/>
</dbReference>
<dbReference type="Pfam" id="PF13692">
    <property type="entry name" value="Glyco_trans_1_4"/>
    <property type="match status" value="1"/>
</dbReference>
<reference evidence="3 4" key="1">
    <citation type="submission" date="2015-03" db="EMBL/GenBank/DDBJ databases">
        <authorList>
            <person name="Radwan O."/>
            <person name="Al-Naeli F.A."/>
            <person name="Rendon G.A."/>
            <person name="Fields C."/>
        </authorList>
    </citation>
    <scope>NUCLEOTIDE SEQUENCE [LARGE SCALE GENOMIC DNA]</scope>
    <source>
        <strain evidence="3">CR-DP1</strain>
    </source>
</reference>
<comment type="caution">
    <text evidence="3">The sequence shown here is derived from an EMBL/GenBank/DDBJ whole genome shotgun (WGS) entry which is preliminary data.</text>
</comment>
<evidence type="ECO:0000313" key="4">
    <source>
        <dbReference type="Proteomes" id="UP000033483"/>
    </source>
</evidence>
<name>A0A0F4ZGG5_9PEZI</name>
<dbReference type="Gene3D" id="3.40.50.2000">
    <property type="entry name" value="Glycogen Phosphorylase B"/>
    <property type="match status" value="2"/>
</dbReference>
<keyword evidence="4" id="KW-1185">Reference proteome</keyword>
<organism evidence="3 4">
    <name type="scientific">Thielaviopsis punctulata</name>
    <dbReference type="NCBI Taxonomy" id="72032"/>
    <lineage>
        <taxon>Eukaryota</taxon>
        <taxon>Fungi</taxon>
        <taxon>Dikarya</taxon>
        <taxon>Ascomycota</taxon>
        <taxon>Pezizomycotina</taxon>
        <taxon>Sordariomycetes</taxon>
        <taxon>Hypocreomycetidae</taxon>
        <taxon>Microascales</taxon>
        <taxon>Ceratocystidaceae</taxon>
        <taxon>Thielaviopsis</taxon>
    </lineage>
</organism>
<dbReference type="SUPFAM" id="SSF53756">
    <property type="entry name" value="UDP-Glycosyltransferase/glycogen phosphorylase"/>
    <property type="match status" value="1"/>
</dbReference>
<evidence type="ECO:0000256" key="1">
    <source>
        <dbReference type="SAM" id="Phobius"/>
    </source>
</evidence>
<dbReference type="EMBL" id="LAEV01000900">
    <property type="protein sequence ID" value="KKA29305.1"/>
    <property type="molecule type" value="Genomic_DNA"/>
</dbReference>
<keyword evidence="1" id="KW-1133">Transmembrane helix</keyword>
<feature type="transmembrane region" description="Helical" evidence="1">
    <location>
        <begin position="489"/>
        <end position="510"/>
    </location>
</feature>
<protein>
    <recommendedName>
        <fullName evidence="2">Glycosyltransferase subfamily 4-like N-terminal domain-containing protein</fullName>
    </recommendedName>
</protein>